<evidence type="ECO:0000313" key="1">
    <source>
        <dbReference type="EMBL" id="ORA72324.1"/>
    </source>
</evidence>
<name>A0A1X0DIU9_9MYCO</name>
<accession>A0A1X0DIU9</accession>
<dbReference type="InterPro" id="IPR025644">
    <property type="entry name" value="DUF4344"/>
</dbReference>
<dbReference type="STRING" id="444597.BST26_05210"/>
<protein>
    <submittedName>
        <fullName evidence="1">Uncharacterized protein</fullName>
    </submittedName>
</protein>
<dbReference type="RefSeq" id="WP_083029706.1">
    <property type="nucleotide sequence ID" value="NZ_AP022618.1"/>
</dbReference>
<sequence>MWAAAVLVTATLAAGCGHQAPKTEASPSERLVPAGTTTAAAEDVYGTMSVEYEDATTPQAQRGRQLLQDTRVLEGLAEAVTSSFRLPYDIPLVASQCDEANDYWDPDDKKVIMCYEDVDESLRIFDDGDHPDVNATARRMVVASFYHELGHMAVDIYQLPATGRQEDVADQLAAYELLAPDDDGTIDPDYVQAAKDFATEWRIYAKRDGQPDKDALADPHTPNEARMYNILCWIYGSDPDSQGAMITEEGLPQDRADRCETEWKTLSNAWSELLAPHLK</sequence>
<gene>
    <name evidence="1" type="ORF">BST26_05210</name>
</gene>
<keyword evidence="2" id="KW-1185">Reference proteome</keyword>
<dbReference type="AlphaFoldDB" id="A0A1X0DIU9"/>
<comment type="caution">
    <text evidence="1">The sequence shown here is derived from an EMBL/GenBank/DDBJ whole genome shotgun (WGS) entry which is preliminary data.</text>
</comment>
<dbReference type="OrthoDB" id="935695at2"/>
<dbReference type="EMBL" id="MVHS01000008">
    <property type="protein sequence ID" value="ORA72324.1"/>
    <property type="molecule type" value="Genomic_DNA"/>
</dbReference>
<reference evidence="1 2" key="1">
    <citation type="submission" date="2016-12" db="EMBL/GenBank/DDBJ databases">
        <title>The new phylogeny of genus Mycobacterium.</title>
        <authorList>
            <person name="Tortoli E."/>
            <person name="Trovato A."/>
            <person name="Cirillo D.M."/>
        </authorList>
    </citation>
    <scope>NUCLEOTIDE SEQUENCE [LARGE SCALE GENOMIC DNA]</scope>
    <source>
        <strain evidence="1 2">DSM 45130</strain>
    </source>
</reference>
<organism evidence="1 2">
    <name type="scientific">Mycolicibacterium insubricum</name>
    <dbReference type="NCBI Taxonomy" id="444597"/>
    <lineage>
        <taxon>Bacteria</taxon>
        <taxon>Bacillati</taxon>
        <taxon>Actinomycetota</taxon>
        <taxon>Actinomycetes</taxon>
        <taxon>Mycobacteriales</taxon>
        <taxon>Mycobacteriaceae</taxon>
        <taxon>Mycolicibacterium</taxon>
    </lineage>
</organism>
<proteinExistence type="predicted"/>
<evidence type="ECO:0000313" key="2">
    <source>
        <dbReference type="Proteomes" id="UP000192801"/>
    </source>
</evidence>
<dbReference type="Proteomes" id="UP000192801">
    <property type="component" value="Unassembled WGS sequence"/>
</dbReference>
<dbReference type="Pfam" id="PF14247">
    <property type="entry name" value="DUF4344"/>
    <property type="match status" value="1"/>
</dbReference>